<keyword evidence="3 5" id="KW-0371">Homeobox</keyword>
<feature type="DNA-binding region" description="Homeobox" evidence="5">
    <location>
        <begin position="3"/>
        <end position="44"/>
    </location>
</feature>
<organism evidence="8">
    <name type="scientific">Gnetum gnemon</name>
    <name type="common">Spanish joint-fir</name>
    <name type="synonym">Gnetum acutatum</name>
    <dbReference type="NCBI Taxonomy" id="3382"/>
    <lineage>
        <taxon>Eukaryota</taxon>
        <taxon>Viridiplantae</taxon>
        <taxon>Streptophyta</taxon>
        <taxon>Embryophyta</taxon>
        <taxon>Tracheophyta</taxon>
        <taxon>Spermatophyta</taxon>
        <taxon>Gnetopsida</taxon>
        <taxon>Gnetidae</taxon>
        <taxon>Gnetales</taxon>
        <taxon>Gnetaceae</taxon>
        <taxon>Gnetum</taxon>
    </lineage>
</organism>
<dbReference type="Pfam" id="PF05920">
    <property type="entry name" value="Homeobox_KN"/>
    <property type="match status" value="1"/>
</dbReference>
<dbReference type="GO" id="GO:0003677">
    <property type="term" value="F:DNA binding"/>
    <property type="evidence" value="ECO:0007669"/>
    <property type="project" value="UniProtKB-UniRule"/>
</dbReference>
<evidence type="ECO:0000259" key="7">
    <source>
        <dbReference type="PROSITE" id="PS50071"/>
    </source>
</evidence>
<feature type="region of interest" description="Disordered" evidence="6">
    <location>
        <begin position="56"/>
        <end position="118"/>
    </location>
</feature>
<dbReference type="PROSITE" id="PS50071">
    <property type="entry name" value="HOMEOBOX_2"/>
    <property type="match status" value="1"/>
</dbReference>
<dbReference type="AlphaFoldDB" id="Q7XA55"/>
<accession>Q7XA55</accession>
<feature type="compositionally biased region" description="Polar residues" evidence="6">
    <location>
        <begin position="107"/>
        <end position="118"/>
    </location>
</feature>
<dbReference type="InterPro" id="IPR001356">
    <property type="entry name" value="HD"/>
</dbReference>
<dbReference type="InterPro" id="IPR009057">
    <property type="entry name" value="Homeodomain-like_sf"/>
</dbReference>
<evidence type="ECO:0000256" key="6">
    <source>
        <dbReference type="SAM" id="MobiDB-lite"/>
    </source>
</evidence>
<keyword evidence="4 5" id="KW-0539">Nucleus</keyword>
<sequence>LFEHFLHPYPKDADKHYLARQTGLTRNQVSNWFINARVRLWKPMVEEMYMEEIKEAESQASAADSKATAENEQNKKETEPSNARNADNVGQDDKTLKGMNGGGGVYLNQTDTPTANLKTNHASLSNGVPPLSMVNLSESTLYHHPHVEDGDDDLRQVQNKKIRNLIHRESSAILPTTTTMATPDMGLRAEEHDHEYILGGASSSSSKFATADGKHVGEDYSFAGNKIIPLDDVTGDFGSYQIDGLSRYGQEPYTHQHHHHHHHHKFGGIGGVSLTLGLQHCDDLSLSAAAAAAQHPYAGNQLPRRSDLGIESSSQFHPHQHIHSTSDVGSAATTPNYDTLNLHNQKRFATHLLHDLCGLSLTQKKGKRKRQQLCTL</sequence>
<gene>
    <name evidence="8" type="primary">melbel3</name>
</gene>
<dbReference type="Gene3D" id="1.10.10.60">
    <property type="entry name" value="Homeodomain-like"/>
    <property type="match status" value="1"/>
</dbReference>
<name>Q7XA55_GNEGN</name>
<dbReference type="CDD" id="cd00086">
    <property type="entry name" value="homeodomain"/>
    <property type="match status" value="1"/>
</dbReference>
<feature type="compositionally biased region" description="Basic and acidic residues" evidence="6">
    <location>
        <begin position="67"/>
        <end position="79"/>
    </location>
</feature>
<dbReference type="SMART" id="SM00389">
    <property type="entry name" value="HOX"/>
    <property type="match status" value="1"/>
</dbReference>
<keyword evidence="2 5" id="KW-0238">DNA-binding</keyword>
<feature type="non-terminal residue" evidence="8">
    <location>
        <position position="1"/>
    </location>
</feature>
<dbReference type="InterPro" id="IPR050224">
    <property type="entry name" value="TALE_homeobox"/>
</dbReference>
<reference evidence="8" key="1">
    <citation type="journal article" date="2002" name="Dev. Genes Evol.">
        <title>Ancestry and diversity of BEL1-like homeobox genes revealed by gymnosperm ( Gnetum gnemon) homologs.</title>
        <authorList>
            <person name="Becker A."/>
            <person name="Bey M."/>
            <person name="Burglin T.R."/>
            <person name="Saedler H."/>
            <person name="Theissen G."/>
        </authorList>
    </citation>
    <scope>NUCLEOTIDE SEQUENCE</scope>
</reference>
<dbReference type="EMBL" id="AJ318873">
    <property type="protein sequence ID" value="CAC82983.1"/>
    <property type="molecule type" value="mRNA"/>
</dbReference>
<dbReference type="PANTHER" id="PTHR11850">
    <property type="entry name" value="HOMEOBOX PROTEIN TRANSCRIPTION FACTORS"/>
    <property type="match status" value="1"/>
</dbReference>
<dbReference type="SUPFAM" id="SSF46689">
    <property type="entry name" value="Homeodomain-like"/>
    <property type="match status" value="1"/>
</dbReference>
<proteinExistence type="evidence at transcript level"/>
<comment type="subcellular location">
    <subcellularLocation>
        <location evidence="1 5">Nucleus</location>
    </subcellularLocation>
</comment>
<evidence type="ECO:0000256" key="3">
    <source>
        <dbReference type="ARBA" id="ARBA00023155"/>
    </source>
</evidence>
<protein>
    <submittedName>
        <fullName evidence="8">Putative BEL1-like protein</fullName>
    </submittedName>
</protein>
<feature type="compositionally biased region" description="Polar residues" evidence="6">
    <location>
        <begin position="311"/>
        <end position="331"/>
    </location>
</feature>
<evidence type="ECO:0000313" key="8">
    <source>
        <dbReference type="EMBL" id="CAC82983.1"/>
    </source>
</evidence>
<dbReference type="InterPro" id="IPR008422">
    <property type="entry name" value="KN_HD"/>
</dbReference>
<dbReference type="GO" id="GO:0005634">
    <property type="term" value="C:nucleus"/>
    <property type="evidence" value="ECO:0007669"/>
    <property type="project" value="UniProtKB-SubCell"/>
</dbReference>
<feature type="region of interest" description="Disordered" evidence="6">
    <location>
        <begin position="302"/>
        <end position="331"/>
    </location>
</feature>
<dbReference type="GO" id="GO:0006355">
    <property type="term" value="P:regulation of DNA-templated transcription"/>
    <property type="evidence" value="ECO:0007669"/>
    <property type="project" value="InterPro"/>
</dbReference>
<evidence type="ECO:0000256" key="2">
    <source>
        <dbReference type="ARBA" id="ARBA00023125"/>
    </source>
</evidence>
<evidence type="ECO:0000256" key="5">
    <source>
        <dbReference type="PROSITE-ProRule" id="PRU00108"/>
    </source>
</evidence>
<evidence type="ECO:0000256" key="1">
    <source>
        <dbReference type="ARBA" id="ARBA00004123"/>
    </source>
</evidence>
<evidence type="ECO:0000256" key="4">
    <source>
        <dbReference type="ARBA" id="ARBA00023242"/>
    </source>
</evidence>
<feature type="domain" description="Homeobox" evidence="7">
    <location>
        <begin position="1"/>
        <end position="43"/>
    </location>
</feature>